<dbReference type="PANTHER" id="PTHR11750:SF26">
    <property type="entry name" value="PROTEIN N-TERMINAL AMIDASE"/>
    <property type="match status" value="1"/>
</dbReference>
<dbReference type="GO" id="GO:0070773">
    <property type="term" value="F:protein-N-terminal glutamine amidohydrolase activity"/>
    <property type="evidence" value="ECO:0007669"/>
    <property type="project" value="InterPro"/>
</dbReference>
<dbReference type="Gene3D" id="3.60.110.10">
    <property type="entry name" value="Carbon-nitrogen hydrolase"/>
    <property type="match status" value="1"/>
</dbReference>
<dbReference type="EMBL" id="CP119964">
    <property type="protein sequence ID" value="WFD40594.1"/>
    <property type="molecule type" value="Genomic_DNA"/>
</dbReference>
<dbReference type="Pfam" id="PF00795">
    <property type="entry name" value="CN_hydrolase"/>
    <property type="match status" value="1"/>
</dbReference>
<dbReference type="InterPro" id="IPR039703">
    <property type="entry name" value="Nta1"/>
</dbReference>
<dbReference type="PROSITE" id="PS50263">
    <property type="entry name" value="CN_HYDROLASE"/>
    <property type="match status" value="1"/>
</dbReference>
<sequence>MRVATVQYAPQFAEPNANAAHVRAQLKETAPKSLDMLVLPEMALTGYLYSSYEEIEPLLESPYRGEGATYELATSLAKELECYVVAGFPERASDEALAEFPGAHDARTPRAEAETIAPSYLPSMRGKAFNSALLVDPSGALVRVFRKHFLYEADTPWADEGQGFTYVDLPIGRVCVAICMDLNPYLLSSDFERYELTQYCDKNQIDLLVVPMNWLLPDEEIDAYKAGDANDPSIPTINYWVARCIPLWVPGMEQPGHEGHKTLFVACNRTGTEKETTFAGSSSVIAFTAGDQATLLGAAGNRKDAVLTVELSKE</sequence>
<dbReference type="GeneID" id="85227233"/>
<evidence type="ECO:0000313" key="2">
    <source>
        <dbReference type="EMBL" id="WFD40594.1"/>
    </source>
</evidence>
<dbReference type="GO" id="GO:0030163">
    <property type="term" value="P:protein catabolic process"/>
    <property type="evidence" value="ECO:0007669"/>
    <property type="project" value="TreeGrafter"/>
</dbReference>
<organism evidence="2 3">
    <name type="scientific">Malassezia japonica</name>
    <dbReference type="NCBI Taxonomy" id="223818"/>
    <lineage>
        <taxon>Eukaryota</taxon>
        <taxon>Fungi</taxon>
        <taxon>Dikarya</taxon>
        <taxon>Basidiomycota</taxon>
        <taxon>Ustilaginomycotina</taxon>
        <taxon>Malasseziomycetes</taxon>
        <taxon>Malasseziales</taxon>
        <taxon>Malasseziaceae</taxon>
        <taxon>Malassezia</taxon>
    </lineage>
</organism>
<dbReference type="GO" id="GO:0008418">
    <property type="term" value="F:protein-N-terminal asparagine amidohydrolase activity"/>
    <property type="evidence" value="ECO:0007669"/>
    <property type="project" value="InterPro"/>
</dbReference>
<dbReference type="RefSeq" id="XP_060123491.1">
    <property type="nucleotide sequence ID" value="XM_060267508.1"/>
</dbReference>
<name>A0AAF0F648_9BASI</name>
<dbReference type="InterPro" id="IPR003010">
    <property type="entry name" value="C-N_Hydrolase"/>
</dbReference>
<evidence type="ECO:0000259" key="1">
    <source>
        <dbReference type="PROSITE" id="PS50263"/>
    </source>
</evidence>
<dbReference type="AlphaFoldDB" id="A0AAF0F648"/>
<dbReference type="InterPro" id="IPR036526">
    <property type="entry name" value="C-N_Hydrolase_sf"/>
</dbReference>
<dbReference type="Proteomes" id="UP001217754">
    <property type="component" value="Chromosome 7"/>
</dbReference>
<accession>A0AAF0F648</accession>
<evidence type="ECO:0000313" key="3">
    <source>
        <dbReference type="Proteomes" id="UP001217754"/>
    </source>
</evidence>
<dbReference type="PANTHER" id="PTHR11750">
    <property type="entry name" value="PROTEIN N-TERMINAL AMIDASE"/>
    <property type="match status" value="1"/>
</dbReference>
<reference evidence="2" key="1">
    <citation type="submission" date="2023-03" db="EMBL/GenBank/DDBJ databases">
        <title>Mating type loci evolution in Malassezia.</title>
        <authorList>
            <person name="Coelho M.A."/>
        </authorList>
    </citation>
    <scope>NUCLEOTIDE SEQUENCE</scope>
    <source>
        <strain evidence="2">CBS 9431</strain>
    </source>
</reference>
<protein>
    <recommendedName>
        <fullName evidence="1">CN hydrolase domain-containing protein</fullName>
    </recommendedName>
</protein>
<dbReference type="SUPFAM" id="SSF56317">
    <property type="entry name" value="Carbon-nitrogen hydrolase"/>
    <property type="match status" value="1"/>
</dbReference>
<proteinExistence type="predicted"/>
<feature type="domain" description="CN hydrolase" evidence="1">
    <location>
        <begin position="1"/>
        <end position="313"/>
    </location>
</feature>
<keyword evidence="3" id="KW-1185">Reference proteome</keyword>
<gene>
    <name evidence="2" type="ORF">MJAP1_003582</name>
</gene>